<accession>A0A1Y1SCF4</accession>
<protein>
    <submittedName>
        <fullName evidence="1">Uncharacterized protein</fullName>
    </submittedName>
</protein>
<name>A0A1Y1SCF4_9GAMM</name>
<dbReference type="EMBL" id="AQQV01000003">
    <property type="protein sequence ID" value="ORE86005.1"/>
    <property type="molecule type" value="Genomic_DNA"/>
</dbReference>
<dbReference type="Proteomes" id="UP000192342">
    <property type="component" value="Unassembled WGS sequence"/>
</dbReference>
<sequence length="367" mass="41105">MSALVIRAGATARRLIEQDGLNPEQFVVMAGAAGGPKWLALAGLDRYFFGEFFAARKRPLFTVGSSISSWRFAAAAQDDPVAAFDRFEQAYLQQRYSDKPDAAEISSVCNNLLDTLLPDEHIEQLLKHRYLRPNIIAVRCLGKAAHETPRQLKAGLAAIAVSNLRSRARLAQHMERTVFRHPDGHAPFLPFRDAFVSHEVALTADNLKPALRASASIPLLMQGEPDIPGAPPGMYRDGGLIDYHMDLDYRLDDGLVLFPHFSTRIVPGWLDKFLPWRKPHAHHLDRVLMIAPSEQLLARLPNKKIPDRKDFNRYSDLDSLLADWRVATAECRRMADEWAEIVNSGTLASRLEAFPENSLATANARNR</sequence>
<dbReference type="STRING" id="1317117.ATO7_11948"/>
<dbReference type="RefSeq" id="WP_083562034.1">
    <property type="nucleotide sequence ID" value="NZ_AQQV01000003.1"/>
</dbReference>
<reference evidence="1 2" key="1">
    <citation type="submission" date="2013-04" db="EMBL/GenBank/DDBJ databases">
        <title>Oceanococcus atlanticus 22II-S10r2 Genome Sequencing.</title>
        <authorList>
            <person name="Lai Q."/>
            <person name="Li G."/>
            <person name="Shao Z."/>
        </authorList>
    </citation>
    <scope>NUCLEOTIDE SEQUENCE [LARGE SCALE GENOMIC DNA]</scope>
    <source>
        <strain evidence="1 2">22II-S10r2</strain>
    </source>
</reference>
<dbReference type="OrthoDB" id="8586159at2"/>
<organism evidence="1 2">
    <name type="scientific">Oceanococcus atlanticus</name>
    <dbReference type="NCBI Taxonomy" id="1317117"/>
    <lineage>
        <taxon>Bacteria</taxon>
        <taxon>Pseudomonadati</taxon>
        <taxon>Pseudomonadota</taxon>
        <taxon>Gammaproteobacteria</taxon>
        <taxon>Chromatiales</taxon>
        <taxon>Oceanococcaceae</taxon>
        <taxon>Oceanococcus</taxon>
    </lineage>
</organism>
<evidence type="ECO:0000313" key="2">
    <source>
        <dbReference type="Proteomes" id="UP000192342"/>
    </source>
</evidence>
<comment type="caution">
    <text evidence="1">The sequence shown here is derived from an EMBL/GenBank/DDBJ whole genome shotgun (WGS) entry which is preliminary data.</text>
</comment>
<evidence type="ECO:0000313" key="1">
    <source>
        <dbReference type="EMBL" id="ORE86005.1"/>
    </source>
</evidence>
<gene>
    <name evidence="1" type="ORF">ATO7_11948</name>
</gene>
<dbReference type="SUPFAM" id="SSF52151">
    <property type="entry name" value="FabD/lysophospholipase-like"/>
    <property type="match status" value="1"/>
</dbReference>
<dbReference type="InterPro" id="IPR016035">
    <property type="entry name" value="Acyl_Trfase/lysoPLipase"/>
</dbReference>
<keyword evidence="2" id="KW-1185">Reference proteome</keyword>
<dbReference type="AlphaFoldDB" id="A0A1Y1SCF4"/>
<proteinExistence type="predicted"/>